<keyword evidence="3" id="KW-1185">Reference proteome</keyword>
<protein>
    <submittedName>
        <fullName evidence="2">NYN domain-containing protein</fullName>
    </submittedName>
</protein>
<dbReference type="PANTHER" id="PTHR34547">
    <property type="entry name" value="YACP-LIKE NYN DOMAIN PROTEIN"/>
    <property type="match status" value="1"/>
</dbReference>
<dbReference type="InterPro" id="IPR010298">
    <property type="entry name" value="YacP-like"/>
</dbReference>
<gene>
    <name evidence="2" type="ORF">STRCI_002355</name>
</gene>
<evidence type="ECO:0000313" key="2">
    <source>
        <dbReference type="EMBL" id="WAZ21195.1"/>
    </source>
</evidence>
<accession>A0ABY7K9J4</accession>
<proteinExistence type="predicted"/>
<sequence length="447" mass="48038">MVETAGGGPGDGAAEVLDRPLPDGVRRRVVQIVSDGFGGLTVGELPAQLRQYARFAPNRRAKFAGNAMAAALETDPLFRQRIGEKLREAQPEIAGALDSGSPPPAADPLDVAAAAYVLRPTGWVKLVTAAGEEAQRADAERADEESRAELERLRAEIDRSREQTRAEAERLRTELDAARKEAESLHRKLRAAQSDVKRGEAALRKAQGEIEAVRAETHGQVSAAESESRRLKSRLGEAEAALEATRRAAREGRSVEDMRVRLLLDTLLDATQGLRRELALPPVSVRPAETVDAVEPGRMTPKDIAARALSENDPAIIDQLLALPQAHLVVDGYNVTKTGYPQMPLEKQRLRLLGQLSQLAAQTGAEVTCVFDGAELAAPVLLAPPRGVRVLFSKPGVTADELIRQLVRAEPPGRPVIVVSTDREVADGVARAGARPVASAVLLKRLS</sequence>
<dbReference type="Pfam" id="PF05991">
    <property type="entry name" value="NYN_YacP"/>
    <property type="match status" value="1"/>
</dbReference>
<dbReference type="EMBL" id="CP114413">
    <property type="protein sequence ID" value="WAZ21195.1"/>
    <property type="molecule type" value="Genomic_DNA"/>
</dbReference>
<evidence type="ECO:0000256" key="1">
    <source>
        <dbReference type="SAM" id="Coils"/>
    </source>
</evidence>
<name>A0ABY7K9J4_9ACTN</name>
<evidence type="ECO:0000313" key="3">
    <source>
        <dbReference type="Proteomes" id="UP001164439"/>
    </source>
</evidence>
<dbReference type="RefSeq" id="WP_269658844.1">
    <property type="nucleotide sequence ID" value="NZ_CP114413.1"/>
</dbReference>
<feature type="coiled-coil region" evidence="1">
    <location>
        <begin position="136"/>
        <end position="248"/>
    </location>
</feature>
<keyword evidence="1" id="KW-0175">Coiled coil</keyword>
<dbReference type="PANTHER" id="PTHR34547:SF1">
    <property type="entry name" value="YACP-LIKE NYN DOMAIN PROTEIN"/>
    <property type="match status" value="1"/>
</dbReference>
<organism evidence="2 3">
    <name type="scientific">Streptomyces cinnabarinus</name>
    <dbReference type="NCBI Taxonomy" id="67287"/>
    <lineage>
        <taxon>Bacteria</taxon>
        <taxon>Bacillati</taxon>
        <taxon>Actinomycetota</taxon>
        <taxon>Actinomycetes</taxon>
        <taxon>Kitasatosporales</taxon>
        <taxon>Streptomycetaceae</taxon>
        <taxon>Streptomyces</taxon>
    </lineage>
</organism>
<reference evidence="2" key="1">
    <citation type="submission" date="2022-12" db="EMBL/GenBank/DDBJ databases">
        <authorList>
            <person name="Ruckert C."/>
            <person name="Busche T."/>
            <person name="Kalinowski J."/>
            <person name="Wittmann C."/>
        </authorList>
    </citation>
    <scope>NUCLEOTIDE SEQUENCE</scope>
    <source>
        <strain evidence="2">DSM 40467</strain>
    </source>
</reference>
<dbReference type="Proteomes" id="UP001164439">
    <property type="component" value="Chromosome"/>
</dbReference>